<evidence type="ECO:0000313" key="15">
    <source>
        <dbReference type="Proteomes" id="UP000581769"/>
    </source>
</evidence>
<evidence type="ECO:0000256" key="6">
    <source>
        <dbReference type="ARBA" id="ARBA00022826"/>
    </source>
</evidence>
<evidence type="ECO:0000256" key="2">
    <source>
        <dbReference type="ARBA" id="ARBA00006920"/>
    </source>
</evidence>
<evidence type="ECO:0000256" key="11">
    <source>
        <dbReference type="ARBA" id="ARBA00023303"/>
    </source>
</evidence>
<keyword evidence="11" id="KW-0407">Ion channel</keyword>
<evidence type="ECO:0000256" key="8">
    <source>
        <dbReference type="ARBA" id="ARBA00022989"/>
    </source>
</evidence>
<feature type="transmembrane region" description="Helical" evidence="13">
    <location>
        <begin position="70"/>
        <end position="87"/>
    </location>
</feature>
<gene>
    <name evidence="14" type="ORF">BJY18_005716</name>
</gene>
<dbReference type="EMBL" id="JACHMG010000001">
    <property type="protein sequence ID" value="MBB4688231.1"/>
    <property type="molecule type" value="Genomic_DNA"/>
</dbReference>
<keyword evidence="9" id="KW-0406">Ion transport</keyword>
<evidence type="ECO:0000256" key="3">
    <source>
        <dbReference type="ARBA" id="ARBA00022448"/>
    </source>
</evidence>
<organism evidence="14 15">
    <name type="scientific">Amycolatopsis jiangsuensis</name>
    <dbReference type="NCBI Taxonomy" id="1181879"/>
    <lineage>
        <taxon>Bacteria</taxon>
        <taxon>Bacillati</taxon>
        <taxon>Actinomycetota</taxon>
        <taxon>Actinomycetes</taxon>
        <taxon>Pseudonocardiales</taxon>
        <taxon>Pseudonocardiaceae</taxon>
        <taxon>Amycolatopsis</taxon>
    </lineage>
</organism>
<evidence type="ECO:0000256" key="5">
    <source>
        <dbReference type="ARBA" id="ARBA00022692"/>
    </source>
</evidence>
<keyword evidence="5 13" id="KW-0812">Transmembrane</keyword>
<dbReference type="GO" id="GO:0015252">
    <property type="term" value="F:proton channel activity"/>
    <property type="evidence" value="ECO:0007669"/>
    <property type="project" value="InterPro"/>
</dbReference>
<dbReference type="InterPro" id="IPR010617">
    <property type="entry name" value="TMEM175-like"/>
</dbReference>
<feature type="transmembrane region" description="Helical" evidence="13">
    <location>
        <begin position="32"/>
        <end position="50"/>
    </location>
</feature>
<accession>A0A840IZE7</accession>
<dbReference type="Pfam" id="PF06736">
    <property type="entry name" value="TMEM175"/>
    <property type="match status" value="1"/>
</dbReference>
<keyword evidence="4" id="KW-0633">Potassium transport</keyword>
<keyword evidence="7" id="KW-0630">Potassium</keyword>
<dbReference type="GO" id="GO:0005267">
    <property type="term" value="F:potassium channel activity"/>
    <property type="evidence" value="ECO:0007669"/>
    <property type="project" value="UniProtKB-KW"/>
</dbReference>
<evidence type="ECO:0000256" key="10">
    <source>
        <dbReference type="ARBA" id="ARBA00023136"/>
    </source>
</evidence>
<dbReference type="GO" id="GO:0016020">
    <property type="term" value="C:membrane"/>
    <property type="evidence" value="ECO:0007669"/>
    <property type="project" value="UniProtKB-SubCell"/>
</dbReference>
<keyword evidence="6" id="KW-0631">Potassium channel</keyword>
<dbReference type="AlphaFoldDB" id="A0A840IZE7"/>
<reference evidence="14 15" key="1">
    <citation type="submission" date="2020-08" db="EMBL/GenBank/DDBJ databases">
        <title>Sequencing the genomes of 1000 actinobacteria strains.</title>
        <authorList>
            <person name="Klenk H.-P."/>
        </authorList>
    </citation>
    <scope>NUCLEOTIDE SEQUENCE [LARGE SCALE GENOMIC DNA]</scope>
    <source>
        <strain evidence="14 15">DSM 45859</strain>
    </source>
</reference>
<evidence type="ECO:0000256" key="1">
    <source>
        <dbReference type="ARBA" id="ARBA00004141"/>
    </source>
</evidence>
<comment type="catalytic activity">
    <reaction evidence="12">
        <text>K(+)(in) = K(+)(out)</text>
        <dbReference type="Rhea" id="RHEA:29463"/>
        <dbReference type="ChEBI" id="CHEBI:29103"/>
    </reaction>
</comment>
<evidence type="ECO:0000256" key="9">
    <source>
        <dbReference type="ARBA" id="ARBA00023065"/>
    </source>
</evidence>
<evidence type="ECO:0000256" key="7">
    <source>
        <dbReference type="ARBA" id="ARBA00022958"/>
    </source>
</evidence>
<evidence type="ECO:0000256" key="13">
    <source>
        <dbReference type="SAM" id="Phobius"/>
    </source>
</evidence>
<feature type="transmembrane region" description="Helical" evidence="13">
    <location>
        <begin position="136"/>
        <end position="157"/>
    </location>
</feature>
<evidence type="ECO:0000256" key="12">
    <source>
        <dbReference type="ARBA" id="ARBA00034430"/>
    </source>
</evidence>
<feature type="transmembrane region" description="Helical" evidence="13">
    <location>
        <begin position="93"/>
        <end position="115"/>
    </location>
</feature>
<keyword evidence="8 13" id="KW-1133">Transmembrane helix</keyword>
<name>A0A840IZE7_9PSEU</name>
<keyword evidence="10 13" id="KW-0472">Membrane</keyword>
<evidence type="ECO:0000313" key="14">
    <source>
        <dbReference type="EMBL" id="MBB4688231.1"/>
    </source>
</evidence>
<proteinExistence type="inferred from homology"/>
<dbReference type="Proteomes" id="UP000581769">
    <property type="component" value="Unassembled WGS sequence"/>
</dbReference>
<comment type="caution">
    <text evidence="14">The sequence shown here is derived from an EMBL/GenBank/DDBJ whole genome shotgun (WGS) entry which is preliminary data.</text>
</comment>
<sequence length="188" mass="20850">MVAIAMTLLGIDLSLPHGETNAEVWHSFVDLLPKEYLVFLIGFAVIALFWMNHHQLFRRIHVVDPTLRRLNMLWLFLIAVAPFATRLDSVDGGFVLGPVFYAVVIAALALVLTAMSGHASRHGLVRPGTPDRVMRSFVVGGYTAAGVFLISIPVSFVSTSWGRYVWLLMVVASYVTDRFTERRAHPAG</sequence>
<evidence type="ECO:0000256" key="4">
    <source>
        <dbReference type="ARBA" id="ARBA00022538"/>
    </source>
</evidence>
<comment type="subcellular location">
    <subcellularLocation>
        <location evidence="1">Membrane</location>
        <topology evidence="1">Multi-pass membrane protein</topology>
    </subcellularLocation>
</comment>
<protein>
    <submittedName>
        <fullName evidence="14">Putative membrane protein</fullName>
    </submittedName>
</protein>
<comment type="similarity">
    <text evidence="2">Belongs to the TMEM175 family.</text>
</comment>
<keyword evidence="3" id="KW-0813">Transport</keyword>
<keyword evidence="15" id="KW-1185">Reference proteome</keyword>